<keyword evidence="3" id="KW-1003">Cell membrane</keyword>
<comment type="subcellular location">
    <subcellularLocation>
        <location evidence="1 7">Cell membrane</location>
        <topology evidence="1 7">Multi-pass membrane protein</topology>
    </subcellularLocation>
</comment>
<keyword evidence="10" id="KW-1185">Reference proteome</keyword>
<dbReference type="SUPFAM" id="SSF161098">
    <property type="entry name" value="MetI-like"/>
    <property type="match status" value="1"/>
</dbReference>
<dbReference type="InterPro" id="IPR035906">
    <property type="entry name" value="MetI-like_sf"/>
</dbReference>
<evidence type="ECO:0000256" key="6">
    <source>
        <dbReference type="ARBA" id="ARBA00023136"/>
    </source>
</evidence>
<dbReference type="PROSITE" id="PS50928">
    <property type="entry name" value="ABC_TM1"/>
    <property type="match status" value="1"/>
</dbReference>
<dbReference type="GO" id="GO:0005886">
    <property type="term" value="C:plasma membrane"/>
    <property type="evidence" value="ECO:0007669"/>
    <property type="project" value="UniProtKB-SubCell"/>
</dbReference>
<organism evidence="9 10">
    <name type="scientific">Desertihabitans brevis</name>
    <dbReference type="NCBI Taxonomy" id="2268447"/>
    <lineage>
        <taxon>Bacteria</taxon>
        <taxon>Bacillati</taxon>
        <taxon>Actinomycetota</taxon>
        <taxon>Actinomycetes</taxon>
        <taxon>Propionibacteriales</taxon>
        <taxon>Propionibacteriaceae</taxon>
        <taxon>Desertihabitans</taxon>
    </lineage>
</organism>
<evidence type="ECO:0000256" key="7">
    <source>
        <dbReference type="RuleBase" id="RU363032"/>
    </source>
</evidence>
<dbReference type="PANTHER" id="PTHR30193">
    <property type="entry name" value="ABC TRANSPORTER PERMEASE PROTEIN"/>
    <property type="match status" value="1"/>
</dbReference>
<evidence type="ECO:0000256" key="3">
    <source>
        <dbReference type="ARBA" id="ARBA00022475"/>
    </source>
</evidence>
<feature type="transmembrane region" description="Helical" evidence="7">
    <location>
        <begin position="240"/>
        <end position="262"/>
    </location>
</feature>
<sequence>MRPVPGRVTGRGGPRRGGDALRFGGVHGSRATPYAFLLPYLVLFVTFVAVPAVYGLWISLHDWDFLLEGKPFVGLDNYTALFDPASVQFQPFWNGMRATAIFTVASVPFLVVIPLGLAVLLHRHFPGRTFFRAVFFAPYVLGVAVIGLMWRYLLDPSFGAVNGLLGLLGLPSDIPWTTGQPWAWISLVAVTVWWTIGFNAVIYLAGLGDIGAEQYEAASLDGASAWQQFRHITVPGLRPVLVFVVTMTVLASANMFGQSYLITQGGPGDSTRTAIIAITELGLSQYRMGQAAAMSYLLAVFLAIVSLINFRLLKERS</sequence>
<keyword evidence="5 7" id="KW-1133">Transmembrane helix</keyword>
<accession>A0A367YVI7</accession>
<dbReference type="GO" id="GO:0055085">
    <property type="term" value="P:transmembrane transport"/>
    <property type="evidence" value="ECO:0007669"/>
    <property type="project" value="InterPro"/>
</dbReference>
<feature type="transmembrane region" description="Helical" evidence="7">
    <location>
        <begin position="37"/>
        <end position="57"/>
    </location>
</feature>
<evidence type="ECO:0000256" key="1">
    <source>
        <dbReference type="ARBA" id="ARBA00004651"/>
    </source>
</evidence>
<evidence type="ECO:0000256" key="5">
    <source>
        <dbReference type="ARBA" id="ARBA00022989"/>
    </source>
</evidence>
<dbReference type="CDD" id="cd06261">
    <property type="entry name" value="TM_PBP2"/>
    <property type="match status" value="1"/>
</dbReference>
<feature type="transmembrane region" description="Helical" evidence="7">
    <location>
        <begin position="133"/>
        <end position="153"/>
    </location>
</feature>
<feature type="transmembrane region" description="Helical" evidence="7">
    <location>
        <begin position="100"/>
        <end position="121"/>
    </location>
</feature>
<dbReference type="Gene3D" id="1.10.3720.10">
    <property type="entry name" value="MetI-like"/>
    <property type="match status" value="1"/>
</dbReference>
<name>A0A367YVI7_9ACTN</name>
<feature type="transmembrane region" description="Helical" evidence="7">
    <location>
        <begin position="182"/>
        <end position="205"/>
    </location>
</feature>
<keyword evidence="4 7" id="KW-0812">Transmembrane</keyword>
<dbReference type="InterPro" id="IPR051393">
    <property type="entry name" value="ABC_transporter_permease"/>
</dbReference>
<keyword evidence="6 7" id="KW-0472">Membrane</keyword>
<evidence type="ECO:0000313" key="10">
    <source>
        <dbReference type="Proteomes" id="UP000252770"/>
    </source>
</evidence>
<evidence type="ECO:0000256" key="4">
    <source>
        <dbReference type="ARBA" id="ARBA00022692"/>
    </source>
</evidence>
<dbReference type="EMBL" id="QOUI01000006">
    <property type="protein sequence ID" value="RCK69559.1"/>
    <property type="molecule type" value="Genomic_DNA"/>
</dbReference>
<reference evidence="9 10" key="1">
    <citation type="submission" date="2018-07" db="EMBL/GenBank/DDBJ databases">
        <title>Desertimonas flava gen. nov. sp. nov.</title>
        <authorList>
            <person name="Liu S."/>
        </authorList>
    </citation>
    <scope>NUCLEOTIDE SEQUENCE [LARGE SCALE GENOMIC DNA]</scope>
    <source>
        <strain evidence="9 10">16Sb5-5</strain>
    </source>
</reference>
<gene>
    <name evidence="9" type="ORF">DT076_11450</name>
</gene>
<protein>
    <submittedName>
        <fullName evidence="9">Sugar ABC transporter permease</fullName>
    </submittedName>
</protein>
<keyword evidence="2 7" id="KW-0813">Transport</keyword>
<evidence type="ECO:0000256" key="2">
    <source>
        <dbReference type="ARBA" id="ARBA00022448"/>
    </source>
</evidence>
<dbReference type="Pfam" id="PF00528">
    <property type="entry name" value="BPD_transp_1"/>
    <property type="match status" value="1"/>
</dbReference>
<dbReference type="AlphaFoldDB" id="A0A367YVI7"/>
<dbReference type="InterPro" id="IPR000515">
    <property type="entry name" value="MetI-like"/>
</dbReference>
<evidence type="ECO:0000313" key="9">
    <source>
        <dbReference type="EMBL" id="RCK69559.1"/>
    </source>
</evidence>
<feature type="domain" description="ABC transmembrane type-1" evidence="8">
    <location>
        <begin position="96"/>
        <end position="309"/>
    </location>
</feature>
<dbReference type="Proteomes" id="UP000252770">
    <property type="component" value="Unassembled WGS sequence"/>
</dbReference>
<comment type="similarity">
    <text evidence="7">Belongs to the binding-protein-dependent transport system permease family.</text>
</comment>
<dbReference type="PANTHER" id="PTHR30193:SF37">
    <property type="entry name" value="INNER MEMBRANE ABC TRANSPORTER PERMEASE PROTEIN YCJO"/>
    <property type="match status" value="1"/>
</dbReference>
<feature type="transmembrane region" description="Helical" evidence="7">
    <location>
        <begin position="293"/>
        <end position="313"/>
    </location>
</feature>
<evidence type="ECO:0000259" key="8">
    <source>
        <dbReference type="PROSITE" id="PS50928"/>
    </source>
</evidence>
<proteinExistence type="inferred from homology"/>
<comment type="caution">
    <text evidence="9">The sequence shown here is derived from an EMBL/GenBank/DDBJ whole genome shotgun (WGS) entry which is preliminary data.</text>
</comment>